<feature type="transmembrane region" description="Helical" evidence="6">
    <location>
        <begin position="412"/>
        <end position="429"/>
    </location>
</feature>
<accession>A0ABT4T976</accession>
<feature type="domain" description="Major facilitator superfamily (MFS) profile" evidence="7">
    <location>
        <begin position="32"/>
        <end position="436"/>
    </location>
</feature>
<evidence type="ECO:0000256" key="6">
    <source>
        <dbReference type="SAM" id="Phobius"/>
    </source>
</evidence>
<name>A0ABT4T976_9ACTN</name>
<evidence type="ECO:0000256" key="4">
    <source>
        <dbReference type="ARBA" id="ARBA00022989"/>
    </source>
</evidence>
<proteinExistence type="predicted"/>
<dbReference type="InterPro" id="IPR044770">
    <property type="entry name" value="MFS_spinster-like"/>
</dbReference>
<keyword evidence="4 6" id="KW-1133">Transmembrane helix</keyword>
<evidence type="ECO:0000259" key="7">
    <source>
        <dbReference type="PROSITE" id="PS50850"/>
    </source>
</evidence>
<feature type="transmembrane region" description="Helical" evidence="6">
    <location>
        <begin position="127"/>
        <end position="150"/>
    </location>
</feature>
<evidence type="ECO:0000313" key="9">
    <source>
        <dbReference type="Proteomes" id="UP001212498"/>
    </source>
</evidence>
<evidence type="ECO:0000256" key="3">
    <source>
        <dbReference type="ARBA" id="ARBA00022692"/>
    </source>
</evidence>
<dbReference type="InterPro" id="IPR011701">
    <property type="entry name" value="MFS"/>
</dbReference>
<feature type="transmembrane region" description="Helical" evidence="6">
    <location>
        <begin position="96"/>
        <end position="121"/>
    </location>
</feature>
<feature type="transmembrane region" description="Helical" evidence="6">
    <location>
        <begin position="187"/>
        <end position="205"/>
    </location>
</feature>
<dbReference type="InterPro" id="IPR036259">
    <property type="entry name" value="MFS_trans_sf"/>
</dbReference>
<keyword evidence="5 6" id="KW-0472">Membrane</keyword>
<evidence type="ECO:0000256" key="5">
    <source>
        <dbReference type="ARBA" id="ARBA00023136"/>
    </source>
</evidence>
<feature type="transmembrane region" description="Helical" evidence="6">
    <location>
        <begin position="162"/>
        <end position="181"/>
    </location>
</feature>
<keyword evidence="2" id="KW-0813">Transport</keyword>
<sequence>MAGADDYVEIPVAGRGPRRVRLDAAAPFGWWPAICVALIAFVDRVEYNLMAGALADIQRDLGFGDTAGGAIATSAALAGVILLIPAGRLADHGRRTWTLFLVVAVWSLLTLGSGLVTSYAMLFAVRVLLGGTGLLYNPAASSLLADYFPGGSRTRAFSLERFGYFAGPPVGIVAGGALAEAYGWRTMFFLVAVPGMVIALLCLTLREPERGTGDRIEMLRTGRQAQPAAAPDRRGPVLAEMRELLRIRTLRAIAVGLGTVFFGLGGLMFWLPTFYQRAFDLSVGAASGLAGGVGLLGMVTGSVLGARLGDRGHLVRPGWRVTVGAWGLLVGALALTGVALLLVLPVQLLCLAVASGGFLVAIPNLTAAAADVVPAARRGLGFALLQFLLSLAGSAGPLLVGAFSDATGSLRWAYAILAVPLLAGALLAFRGRASLEDDRGTALRALQ</sequence>
<feature type="transmembrane region" description="Helical" evidence="6">
    <location>
        <begin position="24"/>
        <end position="42"/>
    </location>
</feature>
<organism evidence="8 9">
    <name type="scientific">Nonomuraea ferruginea</name>
    <dbReference type="NCBI Taxonomy" id="46174"/>
    <lineage>
        <taxon>Bacteria</taxon>
        <taxon>Bacillati</taxon>
        <taxon>Actinomycetota</taxon>
        <taxon>Actinomycetes</taxon>
        <taxon>Streptosporangiales</taxon>
        <taxon>Streptosporangiaceae</taxon>
        <taxon>Nonomuraea</taxon>
    </lineage>
</organism>
<dbReference type="InterPro" id="IPR020846">
    <property type="entry name" value="MFS_dom"/>
</dbReference>
<feature type="transmembrane region" description="Helical" evidence="6">
    <location>
        <begin position="346"/>
        <end position="367"/>
    </location>
</feature>
<evidence type="ECO:0000313" key="8">
    <source>
        <dbReference type="EMBL" id="MDA0645844.1"/>
    </source>
</evidence>
<evidence type="ECO:0000256" key="2">
    <source>
        <dbReference type="ARBA" id="ARBA00022448"/>
    </source>
</evidence>
<feature type="transmembrane region" description="Helical" evidence="6">
    <location>
        <begin position="283"/>
        <end position="306"/>
    </location>
</feature>
<keyword evidence="3 6" id="KW-0812">Transmembrane</keyword>
<reference evidence="8 9" key="1">
    <citation type="submission" date="2022-11" db="EMBL/GenBank/DDBJ databases">
        <title>Nonomuraea corallina sp. nov., a new species of the genus Nonomuraea isolated from sea side sediment in Thai sea.</title>
        <authorList>
            <person name="Ngamcharungchit C."/>
            <person name="Matsumoto A."/>
            <person name="Suriyachadkun C."/>
            <person name="Panbangred W."/>
            <person name="Inahashi Y."/>
            <person name="Intra B."/>
        </authorList>
    </citation>
    <scope>NUCLEOTIDE SEQUENCE [LARGE SCALE GENOMIC DNA]</scope>
    <source>
        <strain evidence="8 9">DSM 43553</strain>
    </source>
</reference>
<gene>
    <name evidence="8" type="ORF">OUY24_34915</name>
</gene>
<evidence type="ECO:0000256" key="1">
    <source>
        <dbReference type="ARBA" id="ARBA00004651"/>
    </source>
</evidence>
<dbReference type="SUPFAM" id="SSF103473">
    <property type="entry name" value="MFS general substrate transporter"/>
    <property type="match status" value="1"/>
</dbReference>
<dbReference type="PANTHER" id="PTHR23505:SF79">
    <property type="entry name" value="PROTEIN SPINSTER"/>
    <property type="match status" value="1"/>
</dbReference>
<keyword evidence="9" id="KW-1185">Reference proteome</keyword>
<feature type="transmembrane region" description="Helical" evidence="6">
    <location>
        <begin position="62"/>
        <end position="84"/>
    </location>
</feature>
<protein>
    <submittedName>
        <fullName evidence="8">MFS transporter</fullName>
    </submittedName>
</protein>
<comment type="caution">
    <text evidence="8">The sequence shown here is derived from an EMBL/GenBank/DDBJ whole genome shotgun (WGS) entry which is preliminary data.</text>
</comment>
<dbReference type="Gene3D" id="1.20.1250.20">
    <property type="entry name" value="MFS general substrate transporter like domains"/>
    <property type="match status" value="1"/>
</dbReference>
<feature type="transmembrane region" description="Helical" evidence="6">
    <location>
        <begin position="250"/>
        <end position="271"/>
    </location>
</feature>
<comment type="subcellular location">
    <subcellularLocation>
        <location evidence="1">Cell membrane</location>
        <topology evidence="1">Multi-pass membrane protein</topology>
    </subcellularLocation>
</comment>
<dbReference type="Proteomes" id="UP001212498">
    <property type="component" value="Unassembled WGS sequence"/>
</dbReference>
<feature type="transmembrane region" description="Helical" evidence="6">
    <location>
        <begin position="379"/>
        <end position="400"/>
    </location>
</feature>
<dbReference type="EMBL" id="JAPNUD010000158">
    <property type="protein sequence ID" value="MDA0645844.1"/>
    <property type="molecule type" value="Genomic_DNA"/>
</dbReference>
<dbReference type="Pfam" id="PF07690">
    <property type="entry name" value="MFS_1"/>
    <property type="match status" value="1"/>
</dbReference>
<dbReference type="PROSITE" id="PS50850">
    <property type="entry name" value="MFS"/>
    <property type="match status" value="1"/>
</dbReference>
<dbReference type="PANTHER" id="PTHR23505">
    <property type="entry name" value="SPINSTER"/>
    <property type="match status" value="1"/>
</dbReference>
<dbReference type="RefSeq" id="WP_271279345.1">
    <property type="nucleotide sequence ID" value="NZ_BAABFD010000020.1"/>
</dbReference>
<feature type="transmembrane region" description="Helical" evidence="6">
    <location>
        <begin position="318"/>
        <end position="340"/>
    </location>
</feature>